<dbReference type="AlphaFoldDB" id="A0A841FUU6"/>
<sequence>MPDHPRRTRLAEAVSLQHDRTQQAWAWKDTGIRAQAERGSIDAADLTAWYRLAVERRWWQALLAAVDTREAAADVGLQIDAADGVLNRAALAQVVIPPLAEPLPFEIAATLLDLDAIARFLATARVLIDGITY</sequence>
<gene>
    <name evidence="1" type="ORF">HNR73_006419</name>
</gene>
<comment type="caution">
    <text evidence="1">The sequence shown here is derived from an EMBL/GenBank/DDBJ whole genome shotgun (WGS) entry which is preliminary data.</text>
</comment>
<name>A0A841FUU6_9ACTN</name>
<dbReference type="Proteomes" id="UP000548476">
    <property type="component" value="Unassembled WGS sequence"/>
</dbReference>
<dbReference type="EMBL" id="JACHGT010000017">
    <property type="protein sequence ID" value="MBB6038533.1"/>
    <property type="molecule type" value="Genomic_DNA"/>
</dbReference>
<protein>
    <submittedName>
        <fullName evidence="1">Uncharacterized protein</fullName>
    </submittedName>
</protein>
<reference evidence="1 2" key="1">
    <citation type="submission" date="2020-08" db="EMBL/GenBank/DDBJ databases">
        <title>Genomic Encyclopedia of Type Strains, Phase IV (KMG-IV): sequencing the most valuable type-strain genomes for metagenomic binning, comparative biology and taxonomic classification.</title>
        <authorList>
            <person name="Goeker M."/>
        </authorList>
    </citation>
    <scope>NUCLEOTIDE SEQUENCE [LARGE SCALE GENOMIC DNA]</scope>
    <source>
        <strain evidence="1 2">YIM 65646</strain>
    </source>
</reference>
<proteinExistence type="predicted"/>
<keyword evidence="2" id="KW-1185">Reference proteome</keyword>
<evidence type="ECO:0000313" key="2">
    <source>
        <dbReference type="Proteomes" id="UP000548476"/>
    </source>
</evidence>
<evidence type="ECO:0000313" key="1">
    <source>
        <dbReference type="EMBL" id="MBB6038533.1"/>
    </source>
</evidence>
<accession>A0A841FUU6</accession>
<dbReference type="RefSeq" id="WP_184791327.1">
    <property type="nucleotide sequence ID" value="NZ_BONT01000069.1"/>
</dbReference>
<organism evidence="1 2">
    <name type="scientific">Phytomonospora endophytica</name>
    <dbReference type="NCBI Taxonomy" id="714109"/>
    <lineage>
        <taxon>Bacteria</taxon>
        <taxon>Bacillati</taxon>
        <taxon>Actinomycetota</taxon>
        <taxon>Actinomycetes</taxon>
        <taxon>Micromonosporales</taxon>
        <taxon>Micromonosporaceae</taxon>
        <taxon>Phytomonospora</taxon>
    </lineage>
</organism>